<reference evidence="2" key="1">
    <citation type="submission" date="2021-12" db="EMBL/GenBank/DDBJ databases">
        <title>Black yeast isolated from Biological Soil Crust.</title>
        <authorList>
            <person name="Kurbessoian T."/>
        </authorList>
    </citation>
    <scope>NUCLEOTIDE SEQUENCE</scope>
    <source>
        <strain evidence="2">CCFEE 5208</strain>
    </source>
</reference>
<feature type="compositionally biased region" description="Polar residues" evidence="1">
    <location>
        <begin position="63"/>
        <end position="75"/>
    </location>
</feature>
<feature type="compositionally biased region" description="Polar residues" evidence="1">
    <location>
        <begin position="282"/>
        <end position="296"/>
    </location>
</feature>
<gene>
    <name evidence="2" type="ORF">LTR82_003724</name>
</gene>
<dbReference type="AlphaFoldDB" id="A0AAN6FWZ6"/>
<feature type="compositionally biased region" description="Polar residues" evidence="1">
    <location>
        <begin position="256"/>
        <end position="270"/>
    </location>
</feature>
<dbReference type="Proteomes" id="UP001168146">
    <property type="component" value="Unassembled WGS sequence"/>
</dbReference>
<evidence type="ECO:0000313" key="2">
    <source>
        <dbReference type="EMBL" id="KAK0325441.1"/>
    </source>
</evidence>
<proteinExistence type="predicted"/>
<evidence type="ECO:0000256" key="1">
    <source>
        <dbReference type="SAM" id="MobiDB-lite"/>
    </source>
</evidence>
<feature type="compositionally biased region" description="Basic and acidic residues" evidence="1">
    <location>
        <begin position="189"/>
        <end position="201"/>
    </location>
</feature>
<feature type="region of interest" description="Disordered" evidence="1">
    <location>
        <begin position="282"/>
        <end position="342"/>
    </location>
</feature>
<feature type="compositionally biased region" description="Basic and acidic residues" evidence="1">
    <location>
        <begin position="329"/>
        <end position="341"/>
    </location>
</feature>
<feature type="compositionally biased region" description="Low complexity" evidence="1">
    <location>
        <begin position="24"/>
        <end position="42"/>
    </location>
</feature>
<sequence>MVRSLLRKRLTKRQARDDLRAPNTSGGEASPESTSGTSTPSSDHAGPNAFGDLNGTPPPPPSSGDNSTQRASPLSTILHRYKLRTPAAVAPQVMTNKQHSRSTHDTNSEAGFSEEDDDHSTGPVADSNTEPATAIDENAEPVQIFGEDRDSLTASTTRPTGKRTKSAEIIPNAITKVGEQLLGIKLDDKRRTRSQERRQQRVDSGAGLQEAEVVEYTRPQGMPKSLTIRKKSAVSRTSSLQVDGTTDEQKVDNASPGVSPTTSQNFSRPRLQSTQQLINFCRNSATPPDTSTNYTSPDHAPAPDDLAISPCHATSPPSNFQFPPPNPTENEKTTVRVDPPRYDPTLLPAYQWTSYSDSTSRPENPWSVTKRWTCCYCHAVTIVEQGNCARLGCSHVRCATGCVVNRGHGGGGEGVLMGVERGAEGWVGVGPVG</sequence>
<feature type="compositionally biased region" description="Basic residues" evidence="1">
    <location>
        <begin position="1"/>
        <end position="13"/>
    </location>
</feature>
<name>A0AAN6FWZ6_9PEZI</name>
<protein>
    <submittedName>
        <fullName evidence="2">Uncharacterized protein</fullName>
    </submittedName>
</protein>
<dbReference type="EMBL" id="JASUXU010000007">
    <property type="protein sequence ID" value="KAK0325441.1"/>
    <property type="molecule type" value="Genomic_DNA"/>
</dbReference>
<organism evidence="2 3">
    <name type="scientific">Friedmanniomyces endolithicus</name>
    <dbReference type="NCBI Taxonomy" id="329885"/>
    <lineage>
        <taxon>Eukaryota</taxon>
        <taxon>Fungi</taxon>
        <taxon>Dikarya</taxon>
        <taxon>Ascomycota</taxon>
        <taxon>Pezizomycotina</taxon>
        <taxon>Dothideomycetes</taxon>
        <taxon>Dothideomycetidae</taxon>
        <taxon>Mycosphaerellales</taxon>
        <taxon>Teratosphaeriaceae</taxon>
        <taxon>Friedmanniomyces</taxon>
    </lineage>
</organism>
<accession>A0AAN6FWZ6</accession>
<feature type="region of interest" description="Disordered" evidence="1">
    <location>
        <begin position="1"/>
        <end position="166"/>
    </location>
</feature>
<feature type="region of interest" description="Disordered" evidence="1">
    <location>
        <begin position="189"/>
        <end position="270"/>
    </location>
</feature>
<comment type="caution">
    <text evidence="2">The sequence shown here is derived from an EMBL/GenBank/DDBJ whole genome shotgun (WGS) entry which is preliminary data.</text>
</comment>
<feature type="compositionally biased region" description="Polar residues" evidence="1">
    <location>
        <begin position="234"/>
        <end position="244"/>
    </location>
</feature>
<evidence type="ECO:0000313" key="3">
    <source>
        <dbReference type="Proteomes" id="UP001168146"/>
    </source>
</evidence>